<comment type="subcellular location">
    <subcellularLocation>
        <location evidence="1 10">Cell membrane</location>
        <topology evidence="1 10">Peripheral membrane protein</topology>
    </subcellularLocation>
</comment>
<dbReference type="PANTHER" id="PTHR43553">
    <property type="entry name" value="HEAVY METAL TRANSPORTER"/>
    <property type="match status" value="1"/>
</dbReference>
<reference evidence="13" key="1">
    <citation type="journal article" date="2019" name="Int. J. Syst. Evol. Microbiol.">
        <title>The Global Catalogue of Microorganisms (GCM) 10K type strain sequencing project: providing services to taxonomists for standard genome sequencing and annotation.</title>
        <authorList>
            <consortium name="The Broad Institute Genomics Platform"/>
            <consortium name="The Broad Institute Genome Sequencing Center for Infectious Disease"/>
            <person name="Wu L."/>
            <person name="Ma J."/>
        </authorList>
    </citation>
    <scope>NUCLEOTIDE SEQUENCE [LARGE SCALE GENOMIC DNA]</scope>
    <source>
        <strain evidence="13">CGMCC 1.15474</strain>
    </source>
</reference>
<evidence type="ECO:0000256" key="3">
    <source>
        <dbReference type="ARBA" id="ARBA00022448"/>
    </source>
</evidence>
<evidence type="ECO:0000256" key="8">
    <source>
        <dbReference type="ARBA" id="ARBA00023136"/>
    </source>
</evidence>
<evidence type="ECO:0000256" key="2">
    <source>
        <dbReference type="ARBA" id="ARBA00005417"/>
    </source>
</evidence>
<dbReference type="NCBIfam" id="TIGR01166">
    <property type="entry name" value="cbiO"/>
    <property type="match status" value="1"/>
</dbReference>
<comment type="function">
    <text evidence="9">Probably part of an ABC transporter complex. Responsible for energy coupling to the transport system.</text>
</comment>
<dbReference type="CDD" id="cd03225">
    <property type="entry name" value="ABC_cobalt_CbiO_domain1"/>
    <property type="match status" value="1"/>
</dbReference>
<evidence type="ECO:0000256" key="6">
    <source>
        <dbReference type="ARBA" id="ARBA00022840"/>
    </source>
</evidence>
<organism evidence="12 13">
    <name type="scientific">Metabacillus endolithicus</name>
    <dbReference type="NCBI Taxonomy" id="1535204"/>
    <lineage>
        <taxon>Bacteria</taxon>
        <taxon>Bacillati</taxon>
        <taxon>Bacillota</taxon>
        <taxon>Bacilli</taxon>
        <taxon>Bacillales</taxon>
        <taxon>Bacillaceae</taxon>
        <taxon>Metabacillus</taxon>
    </lineage>
</organism>
<dbReference type="InterPro" id="IPR027417">
    <property type="entry name" value="P-loop_NTPase"/>
</dbReference>
<proteinExistence type="inferred from homology"/>
<dbReference type="InterPro" id="IPR050095">
    <property type="entry name" value="ECF_ABC_transporter_ATP-bd"/>
</dbReference>
<keyword evidence="3 10" id="KW-0813">Transport</keyword>
<dbReference type="Proteomes" id="UP001597318">
    <property type="component" value="Unassembled WGS sequence"/>
</dbReference>
<dbReference type="InterPro" id="IPR005876">
    <property type="entry name" value="Co_trans_ATP-bd"/>
</dbReference>
<name>A0ABW5BQU3_9BACI</name>
<dbReference type="EMBL" id="JBHUIK010000001">
    <property type="protein sequence ID" value="MFD2212512.1"/>
    <property type="molecule type" value="Genomic_DNA"/>
</dbReference>
<dbReference type="SUPFAM" id="SSF52540">
    <property type="entry name" value="P-loop containing nucleoside triphosphate hydrolases"/>
    <property type="match status" value="1"/>
</dbReference>
<evidence type="ECO:0000256" key="7">
    <source>
        <dbReference type="ARBA" id="ARBA00022967"/>
    </source>
</evidence>
<keyword evidence="5 10" id="KW-0547">Nucleotide-binding</keyword>
<keyword evidence="8 10" id="KW-0472">Membrane</keyword>
<dbReference type="InterPro" id="IPR003439">
    <property type="entry name" value="ABC_transporter-like_ATP-bd"/>
</dbReference>
<evidence type="ECO:0000256" key="5">
    <source>
        <dbReference type="ARBA" id="ARBA00022741"/>
    </source>
</evidence>
<dbReference type="InterPro" id="IPR015856">
    <property type="entry name" value="ABC_transpr_CbiO/EcfA_su"/>
</dbReference>
<keyword evidence="4 10" id="KW-1003">Cell membrane</keyword>
<protein>
    <recommendedName>
        <fullName evidence="10">ABC transporter ATP-binding protein</fullName>
    </recommendedName>
</protein>
<dbReference type="PANTHER" id="PTHR43553:SF24">
    <property type="entry name" value="ENERGY-COUPLING FACTOR TRANSPORTER ATP-BINDING PROTEIN ECFA1"/>
    <property type="match status" value="1"/>
</dbReference>
<evidence type="ECO:0000313" key="12">
    <source>
        <dbReference type="EMBL" id="MFD2212512.1"/>
    </source>
</evidence>
<dbReference type="SMART" id="SM00382">
    <property type="entry name" value="AAA"/>
    <property type="match status" value="1"/>
</dbReference>
<evidence type="ECO:0000256" key="1">
    <source>
        <dbReference type="ARBA" id="ARBA00004202"/>
    </source>
</evidence>
<comment type="similarity">
    <text evidence="2 10">Belongs to the ABC transporter superfamily.</text>
</comment>
<evidence type="ECO:0000256" key="9">
    <source>
        <dbReference type="ARBA" id="ARBA00025157"/>
    </source>
</evidence>
<evidence type="ECO:0000259" key="11">
    <source>
        <dbReference type="PROSITE" id="PS50893"/>
    </source>
</evidence>
<accession>A0ABW5BQU3</accession>
<gene>
    <name evidence="12" type="ORF">ACFSKK_02165</name>
</gene>
<comment type="caution">
    <text evidence="12">The sequence shown here is derived from an EMBL/GenBank/DDBJ whole genome shotgun (WGS) entry which is preliminary data.</text>
</comment>
<dbReference type="InterPro" id="IPR003593">
    <property type="entry name" value="AAA+_ATPase"/>
</dbReference>
<dbReference type="PROSITE" id="PS50893">
    <property type="entry name" value="ABC_TRANSPORTER_2"/>
    <property type="match status" value="1"/>
</dbReference>
<evidence type="ECO:0000256" key="10">
    <source>
        <dbReference type="RuleBase" id="RU364103"/>
    </source>
</evidence>
<keyword evidence="13" id="KW-1185">Reference proteome</keyword>
<dbReference type="Pfam" id="PF00005">
    <property type="entry name" value="ABC_tran"/>
    <property type="match status" value="1"/>
</dbReference>
<evidence type="ECO:0000313" key="13">
    <source>
        <dbReference type="Proteomes" id="UP001597318"/>
    </source>
</evidence>
<sequence length="285" mass="32160">MKSPLVTLEDVSYQYGDGTIALNDIKLSIEQGKKIALIGNNGAGKSTLFLLLNGIIKPSKGFITYKGKKITYNRKEIKQLRQRVGIVFQNPDSQLFSSSVYEDIMFGPKNLGLPLDLVKQKVQEVMRLTETESLKDKPPHFLSIGQKKRVSIAGVMAMEPELMILDEPTAGLDPYYSRKIMELLGTLHSQDRTMILSTHNVDLAYEWADEVIVLHDGEILSQGAPYNVFQQINVLQKSHLEKPWVMEVYEKLLETTGVTSTTYPSKKAEFFEMMKKLLSDKTPSN</sequence>
<comment type="function">
    <text evidence="10">Part of an ABC transporter complex. Responsible for energy coupling to the transport system.</text>
</comment>
<feature type="domain" description="ABC transporter" evidence="11">
    <location>
        <begin position="6"/>
        <end position="241"/>
    </location>
</feature>
<keyword evidence="6 10" id="KW-0067">ATP-binding</keyword>
<evidence type="ECO:0000256" key="4">
    <source>
        <dbReference type="ARBA" id="ARBA00022475"/>
    </source>
</evidence>
<keyword evidence="7" id="KW-1278">Translocase</keyword>
<dbReference type="RefSeq" id="WP_379049809.1">
    <property type="nucleotide sequence ID" value="NZ_JBHUIK010000001.1"/>
</dbReference>
<dbReference type="Gene3D" id="3.40.50.300">
    <property type="entry name" value="P-loop containing nucleotide triphosphate hydrolases"/>
    <property type="match status" value="1"/>
</dbReference>
<dbReference type="GO" id="GO:0005524">
    <property type="term" value="F:ATP binding"/>
    <property type="evidence" value="ECO:0007669"/>
    <property type="project" value="UniProtKB-KW"/>
</dbReference>